<keyword evidence="6" id="KW-0732">Signal</keyword>
<proteinExistence type="predicted"/>
<dbReference type="EMBL" id="QXTG01000003">
    <property type="protein sequence ID" value="RIX26411.1"/>
    <property type="molecule type" value="Genomic_DNA"/>
</dbReference>
<feature type="transmembrane region" description="Helical" evidence="5">
    <location>
        <begin position="35"/>
        <end position="58"/>
    </location>
</feature>
<dbReference type="RefSeq" id="WP_119483480.1">
    <property type="nucleotide sequence ID" value="NZ_QXTG01000003.1"/>
</dbReference>
<keyword evidence="3 5" id="KW-1133">Transmembrane helix</keyword>
<gene>
    <name evidence="7" type="ORF">D1781_15810</name>
</gene>
<dbReference type="Pfam" id="PF04750">
    <property type="entry name" value="Far-17a_AIG1"/>
    <property type="match status" value="1"/>
</dbReference>
<dbReference type="OrthoDB" id="9809977at2"/>
<keyword evidence="2 5" id="KW-0812">Transmembrane</keyword>
<dbReference type="InterPro" id="IPR049713">
    <property type="entry name" value="Pr6Pr-like"/>
</dbReference>
<feature type="signal peptide" evidence="6">
    <location>
        <begin position="1"/>
        <end position="21"/>
    </location>
</feature>
<feature type="transmembrane region" description="Helical" evidence="5">
    <location>
        <begin position="172"/>
        <end position="194"/>
    </location>
</feature>
<dbReference type="GO" id="GO:0016020">
    <property type="term" value="C:membrane"/>
    <property type="evidence" value="ECO:0007669"/>
    <property type="project" value="InterPro"/>
</dbReference>
<feature type="chain" id="PRO_5017395374" description="Integral membrane protein" evidence="6">
    <location>
        <begin position="22"/>
        <end position="202"/>
    </location>
</feature>
<evidence type="ECO:0000256" key="4">
    <source>
        <dbReference type="ARBA" id="ARBA00023136"/>
    </source>
</evidence>
<dbReference type="InterPro" id="IPR006838">
    <property type="entry name" value="ADTRP_AIG1"/>
</dbReference>
<evidence type="ECO:0000256" key="6">
    <source>
        <dbReference type="SAM" id="SignalP"/>
    </source>
</evidence>
<feature type="transmembrane region" description="Helical" evidence="5">
    <location>
        <begin position="101"/>
        <end position="121"/>
    </location>
</feature>
<evidence type="ECO:0000313" key="8">
    <source>
        <dbReference type="Proteomes" id="UP000265742"/>
    </source>
</evidence>
<dbReference type="Proteomes" id="UP000265742">
    <property type="component" value="Unassembled WGS sequence"/>
</dbReference>
<evidence type="ECO:0000256" key="5">
    <source>
        <dbReference type="SAM" id="Phobius"/>
    </source>
</evidence>
<reference evidence="8" key="1">
    <citation type="submission" date="2018-09" db="EMBL/GenBank/DDBJ databases">
        <authorList>
            <person name="Kim I."/>
        </authorList>
    </citation>
    <scope>NUCLEOTIDE SEQUENCE [LARGE SCALE GENOMIC DNA]</scope>
    <source>
        <strain evidence="8">DD4a</strain>
    </source>
</reference>
<keyword evidence="8" id="KW-1185">Reference proteome</keyword>
<sequence>MHPVTAALRLVVALLVVAAVAATFAAVAPVPLANFFGFFTVQSNVIGAVVAVVGAVRLLRGSPATTGWVVVRWCAATYLLIVGVVYWTLLAPVDAAGGIPVPWANVVLHAVTPVAALVDLVLAPDRRPLPARLLPVVLAYPLLWIAVVLVRGATDGWVPYPFLSPAQGYGVVAGWVALVAGAFAGAAALLRLVLRAPTRRTA</sequence>
<accession>A0A3A1TTK2</accession>
<evidence type="ECO:0000256" key="1">
    <source>
        <dbReference type="ARBA" id="ARBA00004127"/>
    </source>
</evidence>
<keyword evidence="4 5" id="KW-0472">Membrane</keyword>
<evidence type="ECO:0008006" key="9">
    <source>
        <dbReference type="Google" id="ProtNLM"/>
    </source>
</evidence>
<comment type="caution">
    <text evidence="7">The sequence shown here is derived from an EMBL/GenBank/DDBJ whole genome shotgun (WGS) entry which is preliminary data.</text>
</comment>
<organism evidence="7 8">
    <name type="scientific">Amnibacterium setariae</name>
    <dbReference type="NCBI Taxonomy" id="2306585"/>
    <lineage>
        <taxon>Bacteria</taxon>
        <taxon>Bacillati</taxon>
        <taxon>Actinomycetota</taxon>
        <taxon>Actinomycetes</taxon>
        <taxon>Micrococcales</taxon>
        <taxon>Microbacteriaceae</taxon>
        <taxon>Amnibacterium</taxon>
    </lineage>
</organism>
<evidence type="ECO:0000256" key="3">
    <source>
        <dbReference type="ARBA" id="ARBA00022989"/>
    </source>
</evidence>
<dbReference type="AlphaFoldDB" id="A0A3A1TTK2"/>
<name>A0A3A1TTK2_9MICO</name>
<protein>
    <recommendedName>
        <fullName evidence="9">Integral membrane protein</fullName>
    </recommendedName>
</protein>
<evidence type="ECO:0000313" key="7">
    <source>
        <dbReference type="EMBL" id="RIX26411.1"/>
    </source>
</evidence>
<dbReference type="GO" id="GO:0012505">
    <property type="term" value="C:endomembrane system"/>
    <property type="evidence" value="ECO:0007669"/>
    <property type="project" value="UniProtKB-SubCell"/>
</dbReference>
<dbReference type="NCBIfam" id="NF038065">
    <property type="entry name" value="Pr6Pr"/>
    <property type="match status" value="1"/>
</dbReference>
<feature type="transmembrane region" description="Helical" evidence="5">
    <location>
        <begin position="70"/>
        <end position="89"/>
    </location>
</feature>
<feature type="transmembrane region" description="Helical" evidence="5">
    <location>
        <begin position="133"/>
        <end position="152"/>
    </location>
</feature>
<comment type="subcellular location">
    <subcellularLocation>
        <location evidence="1">Endomembrane system</location>
        <topology evidence="1">Multi-pass membrane protein</topology>
    </subcellularLocation>
</comment>
<evidence type="ECO:0000256" key="2">
    <source>
        <dbReference type="ARBA" id="ARBA00022692"/>
    </source>
</evidence>